<gene>
    <name evidence="2" type="ORF">XENORESO_015398</name>
</gene>
<evidence type="ECO:0000256" key="1">
    <source>
        <dbReference type="SAM" id="MobiDB-lite"/>
    </source>
</evidence>
<protein>
    <submittedName>
        <fullName evidence="2">Uncharacterized protein</fullName>
    </submittedName>
</protein>
<feature type="compositionally biased region" description="Polar residues" evidence="1">
    <location>
        <begin position="276"/>
        <end position="287"/>
    </location>
</feature>
<evidence type="ECO:0000313" key="2">
    <source>
        <dbReference type="EMBL" id="MEQ2265964.1"/>
    </source>
</evidence>
<sequence>MTNKDNMDVDQKDSQSLPQDRSSFKDEESFAARKEWRVADVPVQEKAEKEQTEKKVKVMENEGSEMKMLLTHSMSDEARPHNDDTGQVGEMGPNFRNIVSSLSIDYKSSDAPNYGSGTRTNYSFGTEYNPKTQGSSGAVYTVVNAFSTLCPLSDSVSCRPVYSASQEETGRYNGGHGTMYSTVGTEGISLDNVSSSSGALSEKGTPELDLVLWSKLVSCVNKSAITTTPHIPVQAIDSVGSEGLGGDVDLQVRGLQTGQTHPHWLRELICNDGESNFNSGLTGQQHPKSLSGGKGKLSKKDSGTRMPPPIFDSLSIRSVQTHEHNSSVATITTSFQDSENSPLIDRRWAEVVPDWVVQHLAFLVKTTTQVVQD</sequence>
<keyword evidence="3" id="KW-1185">Reference proteome</keyword>
<organism evidence="2 3">
    <name type="scientific">Xenotaenia resolanae</name>
    <dbReference type="NCBI Taxonomy" id="208358"/>
    <lineage>
        <taxon>Eukaryota</taxon>
        <taxon>Metazoa</taxon>
        <taxon>Chordata</taxon>
        <taxon>Craniata</taxon>
        <taxon>Vertebrata</taxon>
        <taxon>Euteleostomi</taxon>
        <taxon>Actinopterygii</taxon>
        <taxon>Neopterygii</taxon>
        <taxon>Teleostei</taxon>
        <taxon>Neoteleostei</taxon>
        <taxon>Acanthomorphata</taxon>
        <taxon>Ovalentaria</taxon>
        <taxon>Atherinomorphae</taxon>
        <taxon>Cyprinodontiformes</taxon>
        <taxon>Goodeidae</taxon>
        <taxon>Xenotaenia</taxon>
    </lineage>
</organism>
<accession>A0ABV0WA48</accession>
<comment type="caution">
    <text evidence="2">The sequence shown here is derived from an EMBL/GenBank/DDBJ whole genome shotgun (WGS) entry which is preliminary data.</text>
</comment>
<name>A0ABV0WA48_9TELE</name>
<evidence type="ECO:0000313" key="3">
    <source>
        <dbReference type="Proteomes" id="UP001444071"/>
    </source>
</evidence>
<dbReference type="EMBL" id="JAHRIM010034994">
    <property type="protein sequence ID" value="MEQ2265964.1"/>
    <property type="molecule type" value="Genomic_DNA"/>
</dbReference>
<feature type="region of interest" description="Disordered" evidence="1">
    <location>
        <begin position="276"/>
        <end position="309"/>
    </location>
</feature>
<feature type="region of interest" description="Disordered" evidence="1">
    <location>
        <begin position="1"/>
        <end position="35"/>
    </location>
</feature>
<reference evidence="2 3" key="1">
    <citation type="submission" date="2021-06" db="EMBL/GenBank/DDBJ databases">
        <authorList>
            <person name="Palmer J.M."/>
        </authorList>
    </citation>
    <scope>NUCLEOTIDE SEQUENCE [LARGE SCALE GENOMIC DNA]</scope>
    <source>
        <strain evidence="2 3">XR_2019</strain>
        <tissue evidence="2">Muscle</tissue>
    </source>
</reference>
<proteinExistence type="predicted"/>
<feature type="compositionally biased region" description="Basic and acidic residues" evidence="1">
    <location>
        <begin position="22"/>
        <end position="35"/>
    </location>
</feature>
<feature type="compositionally biased region" description="Basic and acidic residues" evidence="1">
    <location>
        <begin position="1"/>
        <end position="13"/>
    </location>
</feature>
<dbReference type="Proteomes" id="UP001444071">
    <property type="component" value="Unassembled WGS sequence"/>
</dbReference>